<dbReference type="PANTHER" id="PTHR34310">
    <property type="entry name" value="DUF427 DOMAIN PROTEIN (AFU_ORTHOLOGUE AFUA_3G02220)"/>
    <property type="match status" value="1"/>
</dbReference>
<dbReference type="Proteomes" id="UP001229081">
    <property type="component" value="Unassembled WGS sequence"/>
</dbReference>
<protein>
    <submittedName>
        <fullName evidence="2">DUF427 domain-containing protein</fullName>
    </submittedName>
</protein>
<dbReference type="InterPro" id="IPR038694">
    <property type="entry name" value="DUF427_sf"/>
</dbReference>
<comment type="caution">
    <text evidence="2">The sequence shown here is derived from an EMBL/GenBank/DDBJ whole genome shotgun (WGS) entry which is preliminary data.</text>
</comment>
<organism evidence="2 3">
    <name type="scientific">Mycobacterium paragordonae</name>
    <dbReference type="NCBI Taxonomy" id="1389713"/>
    <lineage>
        <taxon>Bacteria</taxon>
        <taxon>Bacillati</taxon>
        <taxon>Actinomycetota</taxon>
        <taxon>Actinomycetes</taxon>
        <taxon>Mycobacteriales</taxon>
        <taxon>Mycobacteriaceae</taxon>
        <taxon>Mycobacterium</taxon>
    </lineage>
</organism>
<dbReference type="RefSeq" id="WP_133434661.1">
    <property type="nucleotide sequence ID" value="NZ_JAUFSA010000001.1"/>
</dbReference>
<sequence>MSLTAGRGPLSSHPAGRFTPPIPDSVVYIEPHPRRIQATHHGRTVIDTEKALMVHRRNHPLSYVFPEDVITGLPTEPEPEAPGFVHVPWDAVDAWFEEGRKLVHYPPNPYHRVDCRPTNRRLRVTLNDTLLVDTDDTVILFETALEPRLYVAPKHVRTDLLRQTGTSTYCNYKGYATYWAALDGEVGESPDKDIDVAWSYDDPYPESSLIATFLSFDPTKVQVEAELP</sequence>
<dbReference type="InterPro" id="IPR007361">
    <property type="entry name" value="DUF427"/>
</dbReference>
<feature type="domain" description="DUF427" evidence="1">
    <location>
        <begin position="123"/>
        <end position="218"/>
    </location>
</feature>
<dbReference type="AlphaFoldDB" id="A0A4R5X1Z1"/>
<proteinExistence type="predicted"/>
<evidence type="ECO:0000313" key="2">
    <source>
        <dbReference type="EMBL" id="MDP7737562.1"/>
    </source>
</evidence>
<accession>A0A4R5X1Z1</accession>
<gene>
    <name evidence="2" type="ORF">QXL92_22725</name>
</gene>
<evidence type="ECO:0000259" key="1">
    <source>
        <dbReference type="Pfam" id="PF04248"/>
    </source>
</evidence>
<dbReference type="EMBL" id="JAUFSA010000001">
    <property type="protein sequence ID" value="MDP7737562.1"/>
    <property type="molecule type" value="Genomic_DNA"/>
</dbReference>
<evidence type="ECO:0000313" key="3">
    <source>
        <dbReference type="Proteomes" id="UP001229081"/>
    </source>
</evidence>
<dbReference type="Gene3D" id="2.170.150.40">
    <property type="entry name" value="Domain of unknown function (DUF427)"/>
    <property type="match status" value="2"/>
</dbReference>
<reference evidence="2" key="1">
    <citation type="submission" date="2023-06" db="EMBL/GenBank/DDBJ databases">
        <title>Identification of two novel mycobacterium reveal diversities and complexities of Mycobacterium gordonae clade.</title>
        <authorList>
            <person name="Matsumoto Y."/>
            <person name="Nakamura S."/>
            <person name="Motooka D."/>
            <person name="Fukushima K."/>
        </authorList>
    </citation>
    <scope>NUCLEOTIDE SEQUENCE</scope>
    <source>
        <strain evidence="2">TY812</strain>
    </source>
</reference>
<dbReference type="Pfam" id="PF04248">
    <property type="entry name" value="NTP_transf_9"/>
    <property type="match status" value="1"/>
</dbReference>
<name>A0A4R5X1Z1_9MYCO</name>
<dbReference type="PANTHER" id="PTHR34310:SF8">
    <property type="entry name" value="CONSERVED PROTEIN"/>
    <property type="match status" value="1"/>
</dbReference>